<dbReference type="AlphaFoldDB" id="A0A2H0TBE9"/>
<evidence type="ECO:0000313" key="1">
    <source>
        <dbReference type="EMBL" id="PIR68332.1"/>
    </source>
</evidence>
<protein>
    <submittedName>
        <fullName evidence="1">Uncharacterized protein</fullName>
    </submittedName>
</protein>
<dbReference type="EMBL" id="PFCQ01000009">
    <property type="protein sequence ID" value="PIR68332.1"/>
    <property type="molecule type" value="Genomic_DNA"/>
</dbReference>
<name>A0A2H0TBE9_9BACT</name>
<proteinExistence type="predicted"/>
<accession>A0A2H0TBE9</accession>
<reference evidence="2" key="1">
    <citation type="submission" date="2017-09" db="EMBL/GenBank/DDBJ databases">
        <title>Depth-based differentiation of microbial function through sediment-hosted aquifers and enrichment of novel symbionts in the deep terrestrial subsurface.</title>
        <authorList>
            <person name="Probst A.J."/>
            <person name="Ladd B."/>
            <person name="Jarett J.K."/>
            <person name="Geller-Mcgrath D.E."/>
            <person name="Sieber C.M.K."/>
            <person name="Emerson J.B."/>
            <person name="Anantharaman K."/>
            <person name="Thomas B.C."/>
            <person name="Malmstrom R."/>
            <person name="Stieglmeier M."/>
            <person name="Klingl A."/>
            <person name="Woyke T."/>
            <person name="Ryan C.M."/>
            <person name="Banfield J.F."/>
        </authorList>
    </citation>
    <scope>NUCLEOTIDE SEQUENCE [LARGE SCALE GENOMIC DNA]</scope>
</reference>
<comment type="caution">
    <text evidence="1">The sequence shown here is derived from an EMBL/GenBank/DDBJ whole genome shotgun (WGS) entry which is preliminary data.</text>
</comment>
<dbReference type="Proteomes" id="UP000230094">
    <property type="component" value="Unassembled WGS sequence"/>
</dbReference>
<gene>
    <name evidence="1" type="ORF">COU49_01630</name>
</gene>
<sequence>MKKIGEGPDVEKGLIEERVKWLVKEAQPLRRRLQDYRGELINAVPIEEIHNKITVLVGALENWREHDEVKHQQAEELRVILRDAKIWLAEKNNELLKK</sequence>
<organism evidence="1 2">
    <name type="scientific">Candidatus Nomurabacteria bacterium CG10_big_fil_rev_8_21_14_0_10_35_16</name>
    <dbReference type="NCBI Taxonomy" id="1974731"/>
    <lineage>
        <taxon>Bacteria</taxon>
        <taxon>Candidatus Nomuraibacteriota</taxon>
    </lineage>
</organism>
<evidence type="ECO:0000313" key="2">
    <source>
        <dbReference type="Proteomes" id="UP000230094"/>
    </source>
</evidence>